<evidence type="ECO:0000256" key="7">
    <source>
        <dbReference type="PIRNR" id="PIRNR037091"/>
    </source>
</evidence>
<dbReference type="GO" id="GO:0072583">
    <property type="term" value="P:clathrin-dependent endocytosis"/>
    <property type="evidence" value="ECO:0007669"/>
    <property type="project" value="InterPro"/>
</dbReference>
<evidence type="ECO:0000256" key="8">
    <source>
        <dbReference type="PIRSR" id="PIRSR037091-1"/>
    </source>
</evidence>
<dbReference type="PIRSF" id="PIRSF037091">
    <property type="entry name" value="AP2_complex_alpha"/>
    <property type="match status" value="1"/>
</dbReference>
<dbReference type="InterPro" id="IPR050840">
    <property type="entry name" value="Adaptor_Complx_Large_Subunit"/>
</dbReference>
<keyword evidence="5 7" id="KW-0472">Membrane</keyword>
<evidence type="ECO:0000313" key="10">
    <source>
        <dbReference type="EMBL" id="CAI5756650.1"/>
    </source>
</evidence>
<keyword evidence="3 7" id="KW-0254">Endocytosis</keyword>
<name>A0A9W4XK30_9ASCO</name>
<dbReference type="InterPro" id="IPR008152">
    <property type="entry name" value="Clathrin_a/b/g-adaptin_app_Ig"/>
</dbReference>
<dbReference type="InterPro" id="IPR011989">
    <property type="entry name" value="ARM-like"/>
</dbReference>
<evidence type="ECO:0000256" key="1">
    <source>
        <dbReference type="ARBA" id="ARBA00004277"/>
    </source>
</evidence>
<dbReference type="EMBL" id="CANTUO010000001">
    <property type="protein sequence ID" value="CAI5756650.1"/>
    <property type="molecule type" value="Genomic_DNA"/>
</dbReference>
<organism evidence="10 11">
    <name type="scientific">Candida verbasci</name>
    <dbReference type="NCBI Taxonomy" id="1227364"/>
    <lineage>
        <taxon>Eukaryota</taxon>
        <taxon>Fungi</taxon>
        <taxon>Dikarya</taxon>
        <taxon>Ascomycota</taxon>
        <taxon>Saccharomycotina</taxon>
        <taxon>Pichiomycetes</taxon>
        <taxon>Debaryomycetaceae</taxon>
        <taxon>Candida/Lodderomyces clade</taxon>
        <taxon>Candida</taxon>
    </lineage>
</organism>
<dbReference type="InterPro" id="IPR016024">
    <property type="entry name" value="ARM-type_fold"/>
</dbReference>
<dbReference type="SUPFAM" id="SSF48371">
    <property type="entry name" value="ARM repeat"/>
    <property type="match status" value="1"/>
</dbReference>
<dbReference type="Proteomes" id="UP001152885">
    <property type="component" value="Unassembled WGS sequence"/>
</dbReference>
<dbReference type="InterPro" id="IPR002553">
    <property type="entry name" value="Clathrin/coatomer_adapt-like_N"/>
</dbReference>
<evidence type="ECO:0000259" key="9">
    <source>
        <dbReference type="SMART" id="SM00809"/>
    </source>
</evidence>
<dbReference type="AlphaFoldDB" id="A0A9W4XK30"/>
<evidence type="ECO:0000313" key="11">
    <source>
        <dbReference type="Proteomes" id="UP001152885"/>
    </source>
</evidence>
<gene>
    <name evidence="10" type="ORF">CANVERA_P1168</name>
</gene>
<keyword evidence="2 7" id="KW-0813">Transport</keyword>
<feature type="binding site" evidence="8">
    <location>
        <begin position="59"/>
        <end position="63"/>
    </location>
    <ligand>
        <name>a 1,2-diacyl-sn-glycero-3-phospho-(1D-myo-inositol-3,4,5-trisphosphate)</name>
        <dbReference type="ChEBI" id="CHEBI:57836"/>
    </ligand>
</feature>
<dbReference type="GO" id="GO:0035615">
    <property type="term" value="F:clathrin adaptor activity"/>
    <property type="evidence" value="ECO:0007669"/>
    <property type="project" value="InterPro"/>
</dbReference>
<dbReference type="PANTHER" id="PTHR22780">
    <property type="entry name" value="ADAPTIN, ALPHA/GAMMA/EPSILON"/>
    <property type="match status" value="1"/>
</dbReference>
<dbReference type="GO" id="GO:0030122">
    <property type="term" value="C:AP-2 adaptor complex"/>
    <property type="evidence" value="ECO:0007669"/>
    <property type="project" value="InterPro"/>
</dbReference>
<accession>A0A9W4XK30</accession>
<protein>
    <recommendedName>
        <fullName evidence="7">AP-2 complex subunit alpha</fullName>
    </recommendedName>
</protein>
<dbReference type="Pfam" id="PF02296">
    <property type="entry name" value="Alpha_adaptin_C"/>
    <property type="match status" value="1"/>
</dbReference>
<evidence type="ECO:0000256" key="5">
    <source>
        <dbReference type="ARBA" id="ARBA00023136"/>
    </source>
</evidence>
<dbReference type="InterPro" id="IPR012295">
    <property type="entry name" value="TBP_dom_sf"/>
</dbReference>
<dbReference type="Pfam" id="PF01602">
    <property type="entry name" value="Adaptin_N"/>
    <property type="match status" value="1"/>
</dbReference>
<comment type="similarity">
    <text evidence="7">Belongs to the adaptor complexes large subunit family.</text>
</comment>
<keyword evidence="11" id="KW-1185">Reference proteome</keyword>
<dbReference type="Gene3D" id="3.30.310.10">
    <property type="entry name" value="TATA-Binding Protein"/>
    <property type="match status" value="1"/>
</dbReference>
<dbReference type="SUPFAM" id="SSF49348">
    <property type="entry name" value="Clathrin adaptor appendage domain"/>
    <property type="match status" value="1"/>
</dbReference>
<feature type="binding site" evidence="8">
    <location>
        <position position="46"/>
    </location>
    <ligand>
        <name>a 1,2-diacyl-sn-glycero-3-phospho-(1D-myo-inositol-3,4,5-trisphosphate)</name>
        <dbReference type="ChEBI" id="CHEBI:57836"/>
    </ligand>
</feature>
<keyword evidence="6 7" id="KW-0168">Coated pit</keyword>
<dbReference type="SMART" id="SM00809">
    <property type="entry name" value="Alpha_adaptinC2"/>
    <property type="match status" value="1"/>
</dbReference>
<sequence>MQGQLKHQSKSQFKGLNQFILDLKNSIDQDEENKKINIEIENIRSKFNHNSLNGYQKKKYLCKIIYICLLGKSDIIDFGIKECFDLINSNVFSEKKLGYLAISVLLNNDNSKVSVKEKFNYILESVFNELIKDLKSQDEEFNCLAIQFICSVFNCSEDKVVITDSDSNAQDWLEIIDLVYACFTSPLQKTILRKKSAIALKLLLQIYPEVIISNNNWTPRLIKLIDEKDLGVIISSLPLLTFVLNLKPQFVKTIIPSISKHLFKIVVENKCNPEYYYYEIPAPWLIVKLLQFLEQSFLIANKEGEQVLSIDKLDNQSVFELRQVVAKSIQNASQPIKGLSNRNSQSSILFQAVSLAVFLEASPEAINGAINALLMLLNSNETNTRYLSLDALIKLFARSNSNYLASKEKFEENLILFVKLLNDKDISVRRKSLDLLYTICDISNYTSIINQLLEYFPTADFLLKSELAIKITILAEKFATDSTWYVTTMLKLLSIGGGSTSNGVGFISNEVWERIVQIVVNNEDLQKKTCSKIIIKLLKNPNGQFSENLIKVGAFVLGEYGDQINNIEDLNINIQFHLLFDAYFKVSLLTRAMLLSTFLKLLVKFPNANFVPDIVDLFEIESQSMDLEIQTRAHEYLKLSTLNTDFKLAKTVIKPFPIFNQLENPLMNRLGSVSKIIGLNRSRSKSLVLAQNIANKPVENSFSESLSNNWYAGYHRMLYFDAGIFYEDQLIKITYRVIKNNFDLTYIFTILNKSFKSIGANITSFTVLNIESLTQKNNPNYIIGLKNIPNKTIRDKSNMEIQIKIRNIIENNESPILSLTFQCGGSFNQLNLKFPVILLKSLTPSQITVSEFQNRWTQIGQLLGIEQGESSIEIDLSHRQNYSNIVRLLTRLGFYIVEDLNFKISGAGILHSQKSNYGLLIEVEVNEEICKHLRIVVRCTGGGVSDIISSTLKEILGKL</sequence>
<comment type="subcellular location">
    <subcellularLocation>
        <location evidence="1">Membrane</location>
        <location evidence="1">Coated pit</location>
        <topology evidence="1">Peripheral membrane protein</topology>
        <orientation evidence="1">Cytoplasmic side</orientation>
    </subcellularLocation>
</comment>
<evidence type="ECO:0000256" key="2">
    <source>
        <dbReference type="ARBA" id="ARBA00022448"/>
    </source>
</evidence>
<feature type="binding site" evidence="8">
    <location>
        <position position="55"/>
    </location>
    <ligand>
        <name>a 1,2-diacyl-sn-glycero-3-phospho-(1D-myo-inositol-3,4,5-trisphosphate)</name>
        <dbReference type="ChEBI" id="CHEBI:57836"/>
    </ligand>
</feature>
<reference evidence="10" key="1">
    <citation type="submission" date="2022-12" db="EMBL/GenBank/DDBJ databases">
        <authorList>
            <person name="Brejova B."/>
        </authorList>
    </citation>
    <scope>NUCLEOTIDE SEQUENCE</scope>
</reference>
<proteinExistence type="inferred from homology"/>
<dbReference type="Gene3D" id="1.25.10.10">
    <property type="entry name" value="Leucine-rich Repeat Variant"/>
    <property type="match status" value="1"/>
</dbReference>
<dbReference type="InterPro" id="IPR013041">
    <property type="entry name" value="Clathrin_app_Ig-like_sf"/>
</dbReference>
<evidence type="ECO:0000256" key="3">
    <source>
        <dbReference type="ARBA" id="ARBA00022583"/>
    </source>
</evidence>
<dbReference type="SUPFAM" id="SSF55711">
    <property type="entry name" value="Subdomain of clathrin and coatomer appendage domain"/>
    <property type="match status" value="1"/>
</dbReference>
<dbReference type="InterPro" id="IPR003164">
    <property type="entry name" value="Clathrin_a-adaptin_app_sub_C"/>
</dbReference>
<comment type="caution">
    <text evidence="10">The sequence shown here is derived from an EMBL/GenBank/DDBJ whole genome shotgun (WGS) entry which is preliminary data.</text>
</comment>
<dbReference type="OrthoDB" id="28053at2759"/>
<keyword evidence="4 7" id="KW-0653">Protein transport</keyword>
<dbReference type="Gene3D" id="2.60.40.1230">
    <property type="match status" value="1"/>
</dbReference>
<dbReference type="InterPro" id="IPR017104">
    <property type="entry name" value="AP2_complex_asu"/>
</dbReference>
<dbReference type="GO" id="GO:0006886">
    <property type="term" value="P:intracellular protein transport"/>
    <property type="evidence" value="ECO:0007669"/>
    <property type="project" value="UniProtKB-UniRule"/>
</dbReference>
<evidence type="ECO:0000256" key="4">
    <source>
        <dbReference type="ARBA" id="ARBA00022927"/>
    </source>
</evidence>
<feature type="domain" description="Clathrin adaptor alpha/beta/gamma-adaptin appendage Ig-like subdomain" evidence="9">
    <location>
        <begin position="715"/>
        <end position="835"/>
    </location>
</feature>
<comment type="function">
    <text evidence="7">Adaptins are components of the adaptor complexes which link clathrin to receptors in coated vesicles. Clathrin-associated protein complexes are believed to interact with the cytoplasmic tails of membrane proteins, leading to their selection and concentration.</text>
</comment>
<dbReference type="InterPro" id="IPR009028">
    <property type="entry name" value="Coatomer/calthrin_app_sub_C"/>
</dbReference>
<evidence type="ECO:0000256" key="6">
    <source>
        <dbReference type="ARBA" id="ARBA00023176"/>
    </source>
</evidence>